<evidence type="ECO:0000313" key="3">
    <source>
        <dbReference type="Proteomes" id="UP001301797"/>
    </source>
</evidence>
<dbReference type="Proteomes" id="UP001301797">
    <property type="component" value="Chromosome"/>
</dbReference>
<sequence>MEKSIWRLLIGALLTATFVFSVIVLAAGFMSGTAGEVIYVLSYVIIQVVALCVVIYVLVRLKELLDRYLDLREKGVNQNSELCEEIKKIRKGLEEISKRVDGVEKILKDVAD</sequence>
<keyword evidence="3" id="KW-1185">Reference proteome</keyword>
<keyword evidence="1" id="KW-0812">Transmembrane</keyword>
<organism evidence="2 3">
    <name type="scientific">Methanochimaera problematica</name>
    <dbReference type="NCBI Taxonomy" id="2609417"/>
    <lineage>
        <taxon>Archaea</taxon>
        <taxon>Methanobacteriati</taxon>
        <taxon>Methanobacteriota</taxon>
        <taxon>Stenosarchaea group</taxon>
        <taxon>Methanomicrobia</taxon>
        <taxon>Methanomicrobiales</taxon>
        <taxon>Methanomicrobiaceae</taxon>
        <taxon>Methanochimaera</taxon>
    </lineage>
</organism>
<keyword evidence="1" id="KW-0472">Membrane</keyword>
<accession>A0AA97FE85</accession>
<dbReference type="EMBL" id="CP043875">
    <property type="protein sequence ID" value="WOF16653.1"/>
    <property type="molecule type" value="Genomic_DNA"/>
</dbReference>
<evidence type="ECO:0000313" key="2">
    <source>
        <dbReference type="EMBL" id="WOF16653.1"/>
    </source>
</evidence>
<dbReference type="KEGG" id="mefw:F1737_08100"/>
<proteinExistence type="predicted"/>
<dbReference type="AlphaFoldDB" id="A0AA97FE85"/>
<evidence type="ECO:0000256" key="1">
    <source>
        <dbReference type="SAM" id="Phobius"/>
    </source>
</evidence>
<dbReference type="RefSeq" id="WP_317136076.1">
    <property type="nucleotide sequence ID" value="NZ_CP043875.1"/>
</dbReference>
<gene>
    <name evidence="2" type="ORF">F1737_08100</name>
</gene>
<keyword evidence="1" id="KW-1133">Transmembrane helix</keyword>
<protein>
    <submittedName>
        <fullName evidence="2">Uncharacterized protein</fullName>
    </submittedName>
</protein>
<reference evidence="2 3" key="1">
    <citation type="submission" date="2019-09" db="EMBL/GenBank/DDBJ databases">
        <title>The complete genome of Methanoplanus sp. FWC-SCC4.</title>
        <authorList>
            <person name="Chen S.-C."/>
            <person name="Zhou Y.-Z."/>
            <person name="Lai M.-C."/>
        </authorList>
    </citation>
    <scope>NUCLEOTIDE SEQUENCE [LARGE SCALE GENOMIC DNA]</scope>
    <source>
        <strain evidence="2 3">FWC-SCC4</strain>
    </source>
</reference>
<name>A0AA97FE85_9EURY</name>
<feature type="transmembrane region" description="Helical" evidence="1">
    <location>
        <begin position="36"/>
        <end position="59"/>
    </location>
</feature>
<dbReference type="GeneID" id="85230117"/>